<dbReference type="Pfam" id="PF25917">
    <property type="entry name" value="BSH_RND"/>
    <property type="match status" value="1"/>
</dbReference>
<dbReference type="InterPro" id="IPR058624">
    <property type="entry name" value="MdtA-like_HH"/>
</dbReference>
<evidence type="ECO:0000259" key="4">
    <source>
        <dbReference type="Pfam" id="PF25876"/>
    </source>
</evidence>
<dbReference type="GO" id="GO:0015562">
    <property type="term" value="F:efflux transmembrane transporter activity"/>
    <property type="evidence" value="ECO:0007669"/>
    <property type="project" value="TreeGrafter"/>
</dbReference>
<dbReference type="SUPFAM" id="SSF111369">
    <property type="entry name" value="HlyD-like secretion proteins"/>
    <property type="match status" value="1"/>
</dbReference>
<evidence type="ECO:0000256" key="3">
    <source>
        <dbReference type="SAM" id="SignalP"/>
    </source>
</evidence>
<dbReference type="InterPro" id="IPR058792">
    <property type="entry name" value="Beta-barrel_RND_2"/>
</dbReference>
<accession>A0A2T5BIZ2</accession>
<dbReference type="Pfam" id="PF25954">
    <property type="entry name" value="Beta-barrel_RND_2"/>
    <property type="match status" value="1"/>
</dbReference>
<dbReference type="Gene3D" id="2.40.30.170">
    <property type="match status" value="1"/>
</dbReference>
<comment type="caution">
    <text evidence="7">The sequence shown here is derived from an EMBL/GenBank/DDBJ whole genome shotgun (WGS) entry which is preliminary data.</text>
</comment>
<sequence>MTVKRLYATLPLLLSISLLAGCDESSVAGEQAPPRPVKSVTATAEPENIESLPGVVQARVETDMAFRTLGRIVSRRVEVGDLVSKGEVVAEIDPLSLQLAVRSAEADLRDAQAQLDNAAVTERRKRVLTNSNAVSVADYELAQQQLKSAEANVTRTTASLAKAREQLGYSELRAEFDGVVTATSAETGQTVAAGQTVLRLARPELRDVVVDIPEALLSSARVGDNFNVALQLDSRQKTLGKVREIAPQAEPSTRTYRIKLAIDEAPEVFRLGAVVTVTMAKPAKGSIRLPIAAICNKDGADRVWVVDRSTGTVKLTPVKLGRRAAGAPFVRVLSGLGEGDEVVVAGVNELAEGQRVKRDQEPRS</sequence>
<dbReference type="GO" id="GO:1990281">
    <property type="term" value="C:efflux pump complex"/>
    <property type="evidence" value="ECO:0007669"/>
    <property type="project" value="TreeGrafter"/>
</dbReference>
<evidence type="ECO:0000256" key="1">
    <source>
        <dbReference type="ARBA" id="ARBA00009477"/>
    </source>
</evidence>
<evidence type="ECO:0000313" key="8">
    <source>
        <dbReference type="Proteomes" id="UP000241247"/>
    </source>
</evidence>
<dbReference type="PANTHER" id="PTHR30469">
    <property type="entry name" value="MULTIDRUG RESISTANCE PROTEIN MDTA"/>
    <property type="match status" value="1"/>
</dbReference>
<dbReference type="PANTHER" id="PTHR30469:SF15">
    <property type="entry name" value="HLYD FAMILY OF SECRETION PROTEINS"/>
    <property type="match status" value="1"/>
</dbReference>
<feature type="domain" description="Multidrug resistance protein MdtA-like alpha-helical hairpin" evidence="4">
    <location>
        <begin position="102"/>
        <end position="170"/>
    </location>
</feature>
<feature type="domain" description="CusB-like beta-barrel" evidence="6">
    <location>
        <begin position="208"/>
        <end position="281"/>
    </location>
</feature>
<dbReference type="RefSeq" id="WP_108001274.1">
    <property type="nucleotide sequence ID" value="NZ_JBHEEX010000006.1"/>
</dbReference>
<dbReference type="InterPro" id="IPR006143">
    <property type="entry name" value="RND_pump_MFP"/>
</dbReference>
<comment type="similarity">
    <text evidence="1">Belongs to the membrane fusion protein (MFP) (TC 8.A.1) family.</text>
</comment>
<dbReference type="Gene3D" id="2.40.420.20">
    <property type="match status" value="1"/>
</dbReference>
<feature type="domain" description="Multidrug resistance protein MdtA-like barrel-sandwich hybrid" evidence="5">
    <location>
        <begin position="69"/>
        <end position="196"/>
    </location>
</feature>
<reference evidence="7 8" key="1">
    <citation type="submission" date="2018-04" db="EMBL/GenBank/DDBJ databases">
        <title>Genomic Encyclopedia of Type Strains, Phase IV (KMG-IV): sequencing the most valuable type-strain genomes for metagenomic binning, comparative biology and taxonomic classification.</title>
        <authorList>
            <person name="Goeker M."/>
        </authorList>
    </citation>
    <scope>NUCLEOTIDE SEQUENCE [LARGE SCALE GENOMIC DNA]</scope>
    <source>
        <strain evidence="7 8">DSM 7138</strain>
    </source>
</reference>
<evidence type="ECO:0000313" key="7">
    <source>
        <dbReference type="EMBL" id="PTM98954.1"/>
    </source>
</evidence>
<keyword evidence="3" id="KW-0732">Signal</keyword>
<dbReference type="Proteomes" id="UP000241247">
    <property type="component" value="Unassembled WGS sequence"/>
</dbReference>
<feature type="coiled-coil region" evidence="2">
    <location>
        <begin position="101"/>
        <end position="166"/>
    </location>
</feature>
<organism evidence="7 8">
    <name type="scientific">Mycoplana dimorpha</name>
    <dbReference type="NCBI Taxonomy" id="28320"/>
    <lineage>
        <taxon>Bacteria</taxon>
        <taxon>Pseudomonadati</taxon>
        <taxon>Pseudomonadota</taxon>
        <taxon>Alphaproteobacteria</taxon>
        <taxon>Hyphomicrobiales</taxon>
        <taxon>Rhizobiaceae</taxon>
        <taxon>Mycoplana</taxon>
    </lineage>
</organism>
<dbReference type="NCBIfam" id="TIGR01730">
    <property type="entry name" value="RND_mfp"/>
    <property type="match status" value="1"/>
</dbReference>
<dbReference type="InterPro" id="IPR058625">
    <property type="entry name" value="MdtA-like_BSH"/>
</dbReference>
<dbReference type="EMBL" id="PZZZ01000001">
    <property type="protein sequence ID" value="PTM98954.1"/>
    <property type="molecule type" value="Genomic_DNA"/>
</dbReference>
<dbReference type="Pfam" id="PF25876">
    <property type="entry name" value="HH_MFP_RND"/>
    <property type="match status" value="1"/>
</dbReference>
<dbReference type="Gene3D" id="2.40.50.100">
    <property type="match status" value="1"/>
</dbReference>
<dbReference type="OrthoDB" id="9813967at2"/>
<proteinExistence type="inferred from homology"/>
<dbReference type="AlphaFoldDB" id="A0A2T5BIZ2"/>
<evidence type="ECO:0000259" key="6">
    <source>
        <dbReference type="Pfam" id="PF25954"/>
    </source>
</evidence>
<evidence type="ECO:0000256" key="2">
    <source>
        <dbReference type="SAM" id="Coils"/>
    </source>
</evidence>
<feature type="signal peptide" evidence="3">
    <location>
        <begin position="1"/>
        <end position="20"/>
    </location>
</feature>
<dbReference type="Gene3D" id="1.10.287.470">
    <property type="entry name" value="Helix hairpin bin"/>
    <property type="match status" value="1"/>
</dbReference>
<gene>
    <name evidence="7" type="ORF">C7449_101621</name>
</gene>
<evidence type="ECO:0000259" key="5">
    <source>
        <dbReference type="Pfam" id="PF25917"/>
    </source>
</evidence>
<feature type="chain" id="PRO_5015730166" evidence="3">
    <location>
        <begin position="21"/>
        <end position="364"/>
    </location>
</feature>
<protein>
    <submittedName>
        <fullName evidence="7">RND family efflux transporter MFP subunit</fullName>
    </submittedName>
</protein>
<dbReference type="PROSITE" id="PS51257">
    <property type="entry name" value="PROKAR_LIPOPROTEIN"/>
    <property type="match status" value="1"/>
</dbReference>
<keyword evidence="8" id="KW-1185">Reference proteome</keyword>
<name>A0A2T5BIZ2_MYCDI</name>
<keyword evidence="2" id="KW-0175">Coiled coil</keyword>